<dbReference type="InterPro" id="IPR036390">
    <property type="entry name" value="WH_DNA-bd_sf"/>
</dbReference>
<dbReference type="Proteomes" id="UP000190080">
    <property type="component" value="Unassembled WGS sequence"/>
</dbReference>
<dbReference type="Pfam" id="PF07702">
    <property type="entry name" value="UTRA"/>
    <property type="match status" value="1"/>
</dbReference>
<dbReference type="GO" id="GO:0003700">
    <property type="term" value="F:DNA-binding transcription factor activity"/>
    <property type="evidence" value="ECO:0007669"/>
    <property type="project" value="InterPro"/>
</dbReference>
<dbReference type="SMART" id="SM00866">
    <property type="entry name" value="UTRA"/>
    <property type="match status" value="1"/>
</dbReference>
<dbReference type="InterPro" id="IPR000524">
    <property type="entry name" value="Tscrpt_reg_HTH_GntR"/>
</dbReference>
<dbReference type="Gene3D" id="3.40.1410.10">
    <property type="entry name" value="Chorismate lyase-like"/>
    <property type="match status" value="1"/>
</dbReference>
<keyword evidence="6" id="KW-1185">Reference proteome</keyword>
<evidence type="ECO:0000313" key="5">
    <source>
        <dbReference type="EMBL" id="OPJ58024.1"/>
    </source>
</evidence>
<keyword evidence="3" id="KW-0804">Transcription</keyword>
<keyword evidence="1" id="KW-0805">Transcription regulation</keyword>
<accession>A0A1V4IDT4</accession>
<dbReference type="RefSeq" id="WP_079427472.1">
    <property type="nucleotide sequence ID" value="NZ_MZGV01000066.1"/>
</dbReference>
<dbReference type="Pfam" id="PF00392">
    <property type="entry name" value="GntR"/>
    <property type="match status" value="1"/>
</dbReference>
<dbReference type="SUPFAM" id="SSF64288">
    <property type="entry name" value="Chorismate lyase-like"/>
    <property type="match status" value="1"/>
</dbReference>
<dbReference type="SMART" id="SM00345">
    <property type="entry name" value="HTH_GNTR"/>
    <property type="match status" value="1"/>
</dbReference>
<dbReference type="EMBL" id="MZGV01000066">
    <property type="protein sequence ID" value="OPJ58024.1"/>
    <property type="molecule type" value="Genomic_DNA"/>
</dbReference>
<evidence type="ECO:0000256" key="3">
    <source>
        <dbReference type="ARBA" id="ARBA00023163"/>
    </source>
</evidence>
<dbReference type="SUPFAM" id="SSF46785">
    <property type="entry name" value="Winged helix' DNA-binding domain"/>
    <property type="match status" value="1"/>
</dbReference>
<dbReference type="GO" id="GO:0045892">
    <property type="term" value="P:negative regulation of DNA-templated transcription"/>
    <property type="evidence" value="ECO:0007669"/>
    <property type="project" value="TreeGrafter"/>
</dbReference>
<protein>
    <submittedName>
        <fullName evidence="5">Putative HTH-type transcriptional regulator YurK</fullName>
    </submittedName>
</protein>
<dbReference type="PRINTS" id="PR00035">
    <property type="entry name" value="HTHGNTR"/>
</dbReference>
<evidence type="ECO:0000259" key="4">
    <source>
        <dbReference type="PROSITE" id="PS50949"/>
    </source>
</evidence>
<dbReference type="AlphaFoldDB" id="A0A1V4IDT4"/>
<feature type="domain" description="HTH gntR-type" evidence="4">
    <location>
        <begin position="9"/>
        <end position="77"/>
    </location>
</feature>
<dbReference type="STRING" id="1450648.CLORY_38220"/>
<dbReference type="OrthoDB" id="46236at2"/>
<dbReference type="PROSITE" id="PS50949">
    <property type="entry name" value="HTH_GNTR"/>
    <property type="match status" value="1"/>
</dbReference>
<evidence type="ECO:0000256" key="2">
    <source>
        <dbReference type="ARBA" id="ARBA00023125"/>
    </source>
</evidence>
<dbReference type="PANTHER" id="PTHR44846:SF1">
    <property type="entry name" value="MANNOSYL-D-GLYCERATE TRANSPORT_METABOLISM SYSTEM REPRESSOR MNGR-RELATED"/>
    <property type="match status" value="1"/>
</dbReference>
<dbReference type="FunFam" id="1.10.10.10:FF:000079">
    <property type="entry name" value="GntR family transcriptional regulator"/>
    <property type="match status" value="1"/>
</dbReference>
<dbReference type="InterPro" id="IPR028978">
    <property type="entry name" value="Chorismate_lyase_/UTRA_dom_sf"/>
</dbReference>
<evidence type="ECO:0000256" key="1">
    <source>
        <dbReference type="ARBA" id="ARBA00023015"/>
    </source>
</evidence>
<evidence type="ECO:0000313" key="6">
    <source>
        <dbReference type="Proteomes" id="UP000190080"/>
    </source>
</evidence>
<dbReference type="InterPro" id="IPR036388">
    <property type="entry name" value="WH-like_DNA-bd_sf"/>
</dbReference>
<organism evidence="5 6">
    <name type="scientific">Clostridium oryzae</name>
    <dbReference type="NCBI Taxonomy" id="1450648"/>
    <lineage>
        <taxon>Bacteria</taxon>
        <taxon>Bacillati</taxon>
        <taxon>Bacillota</taxon>
        <taxon>Clostridia</taxon>
        <taxon>Eubacteriales</taxon>
        <taxon>Clostridiaceae</taxon>
        <taxon>Clostridium</taxon>
    </lineage>
</organism>
<dbReference type="CDD" id="cd07377">
    <property type="entry name" value="WHTH_GntR"/>
    <property type="match status" value="1"/>
</dbReference>
<dbReference type="InterPro" id="IPR011663">
    <property type="entry name" value="UTRA"/>
</dbReference>
<name>A0A1V4IDT4_9CLOT</name>
<sequence>MKLNPSSTIPLFEQLKEEIKNQIRNGIYTQGQKIPTELELNSVYGISRITIRRAIEDLVKEGILTKKQGKGTFVQEKKLLRKIEHTISFSDACISNNMKPSCYVTKREVLAAHSHEVQNTGLFNDEQAIYIQRIRLADNIPIMCENNYYPYDRYYFLLTEELNGSLYNLLENKYDIQIGTSKNSYIDVVKADSKNSKLLNVPLGEPLFLLCTEMYDTSGKLIHVGRQFIVGSRYRFCYDII</sequence>
<comment type="caution">
    <text evidence="5">The sequence shown here is derived from an EMBL/GenBank/DDBJ whole genome shotgun (WGS) entry which is preliminary data.</text>
</comment>
<dbReference type="GO" id="GO:0003677">
    <property type="term" value="F:DNA binding"/>
    <property type="evidence" value="ECO:0007669"/>
    <property type="project" value="UniProtKB-KW"/>
</dbReference>
<dbReference type="InterPro" id="IPR050679">
    <property type="entry name" value="Bact_HTH_transcr_reg"/>
</dbReference>
<dbReference type="Gene3D" id="1.10.10.10">
    <property type="entry name" value="Winged helix-like DNA-binding domain superfamily/Winged helix DNA-binding domain"/>
    <property type="match status" value="1"/>
</dbReference>
<dbReference type="PANTHER" id="PTHR44846">
    <property type="entry name" value="MANNOSYL-D-GLYCERATE TRANSPORT/METABOLISM SYSTEM REPRESSOR MNGR-RELATED"/>
    <property type="match status" value="1"/>
</dbReference>
<proteinExistence type="predicted"/>
<reference evidence="5 6" key="1">
    <citation type="submission" date="2017-03" db="EMBL/GenBank/DDBJ databases">
        <title>Genome sequence of Clostridium oryzae DSM 28571.</title>
        <authorList>
            <person name="Poehlein A."/>
            <person name="Daniel R."/>
        </authorList>
    </citation>
    <scope>NUCLEOTIDE SEQUENCE [LARGE SCALE GENOMIC DNA]</scope>
    <source>
        <strain evidence="5 6">DSM 28571</strain>
    </source>
</reference>
<gene>
    <name evidence="5" type="primary">yurK_2</name>
    <name evidence="5" type="ORF">CLORY_38220</name>
</gene>
<keyword evidence="2" id="KW-0238">DNA-binding</keyword>